<dbReference type="InterPro" id="IPR000515">
    <property type="entry name" value="MetI-like"/>
</dbReference>
<gene>
    <name evidence="10" type="primary">cmpB</name>
    <name evidence="10" type="ORF">Q31b_12130</name>
</gene>
<dbReference type="InterPro" id="IPR035906">
    <property type="entry name" value="MetI-like_sf"/>
</dbReference>
<comment type="similarity">
    <text evidence="7">Belongs to the binding-protein-dependent transport system permease family.</text>
</comment>
<protein>
    <submittedName>
        <fullName evidence="10">Bicarbonate transport system permease protein CmpB</fullName>
    </submittedName>
</protein>
<keyword evidence="3" id="KW-1003">Cell membrane</keyword>
<keyword evidence="11" id="KW-1185">Reference proteome</keyword>
<feature type="transmembrane region" description="Helical" evidence="7">
    <location>
        <begin position="108"/>
        <end position="129"/>
    </location>
</feature>
<feature type="compositionally biased region" description="Basic and acidic residues" evidence="8">
    <location>
        <begin position="347"/>
        <end position="357"/>
    </location>
</feature>
<evidence type="ECO:0000256" key="5">
    <source>
        <dbReference type="ARBA" id="ARBA00022989"/>
    </source>
</evidence>
<dbReference type="Gene3D" id="1.10.3720.10">
    <property type="entry name" value="MetI-like"/>
    <property type="match status" value="1"/>
</dbReference>
<accession>A0A5C6EC29</accession>
<feature type="region of interest" description="Disordered" evidence="8">
    <location>
        <begin position="1"/>
        <end position="25"/>
    </location>
</feature>
<evidence type="ECO:0000256" key="1">
    <source>
        <dbReference type="ARBA" id="ARBA00004651"/>
    </source>
</evidence>
<evidence type="ECO:0000256" key="6">
    <source>
        <dbReference type="ARBA" id="ARBA00023136"/>
    </source>
</evidence>
<dbReference type="SUPFAM" id="SSF161098">
    <property type="entry name" value="MetI-like"/>
    <property type="match status" value="1"/>
</dbReference>
<dbReference type="GO" id="GO:0055085">
    <property type="term" value="P:transmembrane transport"/>
    <property type="evidence" value="ECO:0007669"/>
    <property type="project" value="InterPro"/>
</dbReference>
<dbReference type="AlphaFoldDB" id="A0A5C6EC29"/>
<evidence type="ECO:0000256" key="2">
    <source>
        <dbReference type="ARBA" id="ARBA00022448"/>
    </source>
</evidence>
<dbReference type="Proteomes" id="UP000315471">
    <property type="component" value="Unassembled WGS sequence"/>
</dbReference>
<dbReference type="EMBL" id="SJPY01000001">
    <property type="protein sequence ID" value="TWU46035.1"/>
    <property type="molecule type" value="Genomic_DNA"/>
</dbReference>
<keyword evidence="2 7" id="KW-0813">Transport</keyword>
<dbReference type="PROSITE" id="PS50928">
    <property type="entry name" value="ABC_TM1"/>
    <property type="match status" value="1"/>
</dbReference>
<evidence type="ECO:0000313" key="10">
    <source>
        <dbReference type="EMBL" id="TWU46035.1"/>
    </source>
</evidence>
<feature type="transmembrane region" description="Helical" evidence="7">
    <location>
        <begin position="39"/>
        <end position="62"/>
    </location>
</feature>
<dbReference type="GO" id="GO:0005886">
    <property type="term" value="C:plasma membrane"/>
    <property type="evidence" value="ECO:0007669"/>
    <property type="project" value="UniProtKB-SubCell"/>
</dbReference>
<feature type="transmembrane region" description="Helical" evidence="7">
    <location>
        <begin position="264"/>
        <end position="285"/>
    </location>
</feature>
<reference evidence="10 11" key="1">
    <citation type="submission" date="2019-02" db="EMBL/GenBank/DDBJ databases">
        <title>Deep-cultivation of Planctomycetes and their phenomic and genomic characterization uncovers novel biology.</title>
        <authorList>
            <person name="Wiegand S."/>
            <person name="Jogler M."/>
            <person name="Boedeker C."/>
            <person name="Pinto D."/>
            <person name="Vollmers J."/>
            <person name="Rivas-Marin E."/>
            <person name="Kohn T."/>
            <person name="Peeters S.H."/>
            <person name="Heuer A."/>
            <person name="Rast P."/>
            <person name="Oberbeckmann S."/>
            <person name="Bunk B."/>
            <person name="Jeske O."/>
            <person name="Meyerdierks A."/>
            <person name="Storesund J.E."/>
            <person name="Kallscheuer N."/>
            <person name="Luecker S."/>
            <person name="Lage O.M."/>
            <person name="Pohl T."/>
            <person name="Merkel B.J."/>
            <person name="Hornburger P."/>
            <person name="Mueller R.-W."/>
            <person name="Bruemmer F."/>
            <person name="Labrenz M."/>
            <person name="Spormann A.M."/>
            <person name="Op Den Camp H."/>
            <person name="Overmann J."/>
            <person name="Amann R."/>
            <person name="Jetten M.S.M."/>
            <person name="Mascher T."/>
            <person name="Medema M.H."/>
            <person name="Devos D.P."/>
            <person name="Kaster A.-K."/>
            <person name="Ovreas L."/>
            <person name="Rohde M."/>
            <person name="Galperin M.Y."/>
            <person name="Jogler C."/>
        </authorList>
    </citation>
    <scope>NUCLEOTIDE SEQUENCE [LARGE SCALE GENOMIC DNA]</scope>
    <source>
        <strain evidence="10 11">Q31b</strain>
    </source>
</reference>
<dbReference type="Pfam" id="PF00528">
    <property type="entry name" value="BPD_transp_1"/>
    <property type="match status" value="1"/>
</dbReference>
<proteinExistence type="inferred from homology"/>
<organism evidence="10 11">
    <name type="scientific">Novipirellula aureliae</name>
    <dbReference type="NCBI Taxonomy" id="2527966"/>
    <lineage>
        <taxon>Bacteria</taxon>
        <taxon>Pseudomonadati</taxon>
        <taxon>Planctomycetota</taxon>
        <taxon>Planctomycetia</taxon>
        <taxon>Pirellulales</taxon>
        <taxon>Pirellulaceae</taxon>
        <taxon>Novipirellula</taxon>
    </lineage>
</organism>
<name>A0A5C6EC29_9BACT</name>
<keyword evidence="5 7" id="KW-1133">Transmembrane helix</keyword>
<feature type="region of interest" description="Disordered" evidence="8">
    <location>
        <begin position="336"/>
        <end position="357"/>
    </location>
</feature>
<feature type="transmembrane region" description="Helical" evidence="7">
    <location>
        <begin position="141"/>
        <end position="161"/>
    </location>
</feature>
<evidence type="ECO:0000256" key="4">
    <source>
        <dbReference type="ARBA" id="ARBA00022692"/>
    </source>
</evidence>
<feature type="transmembrane region" description="Helical" evidence="7">
    <location>
        <begin position="167"/>
        <end position="186"/>
    </location>
</feature>
<evidence type="ECO:0000256" key="8">
    <source>
        <dbReference type="SAM" id="MobiDB-lite"/>
    </source>
</evidence>
<dbReference type="CDD" id="cd06261">
    <property type="entry name" value="TM_PBP2"/>
    <property type="match status" value="1"/>
</dbReference>
<evidence type="ECO:0000256" key="7">
    <source>
        <dbReference type="RuleBase" id="RU363032"/>
    </source>
</evidence>
<evidence type="ECO:0000313" key="11">
    <source>
        <dbReference type="Proteomes" id="UP000315471"/>
    </source>
</evidence>
<dbReference type="PANTHER" id="PTHR30151:SF0">
    <property type="entry name" value="ABC TRANSPORTER PERMEASE PROTEIN MJ0413-RELATED"/>
    <property type="match status" value="1"/>
</dbReference>
<keyword evidence="4 7" id="KW-0812">Transmembrane</keyword>
<dbReference type="PANTHER" id="PTHR30151">
    <property type="entry name" value="ALKANE SULFONATE ABC TRANSPORTER-RELATED, MEMBRANE SUBUNIT"/>
    <property type="match status" value="1"/>
</dbReference>
<comment type="subcellular location">
    <subcellularLocation>
        <location evidence="1 7">Cell membrane</location>
        <topology evidence="1 7">Multi-pass membrane protein</topology>
    </subcellularLocation>
</comment>
<comment type="caution">
    <text evidence="10">The sequence shown here is derived from an EMBL/GenBank/DDBJ whole genome shotgun (WGS) entry which is preliminary data.</text>
</comment>
<feature type="domain" description="ABC transmembrane type-1" evidence="9">
    <location>
        <begin position="101"/>
        <end position="281"/>
    </location>
</feature>
<sequence length="357" mass="38873">MFLTPKPPESENRALNETASTPPPTRRTKYRWFPIRGPIRLTASVVLGILCVVMIYAAWWFVTAGEVAEERIVGPQALPSPTETFGTFGQLWSERKLVQNTWVTLRRVIIGFALAAAVGVPLGVLAGCFPAVKAFLTPVILFGRNIPIAALVPLTFFFFGIGESQKILFIFLACVAFVIADTATSISNVGQEYLDTAYTLGANRWQAIIKVLVPLSMPSVFDSLRLLFGLAFGYIMLAETIKLGSESGGLGNLILTSQRIGPRAHIYLIILIIPIVAFVIDRALFAAQKGLFPHKYGGNGWLLSAWRMIARGIDDLKPYFFRPSPEFADLVGVGTENATSGKASGEATKDGQTESKS</sequence>
<evidence type="ECO:0000259" key="9">
    <source>
        <dbReference type="PROSITE" id="PS50928"/>
    </source>
</evidence>
<evidence type="ECO:0000256" key="3">
    <source>
        <dbReference type="ARBA" id="ARBA00022475"/>
    </source>
</evidence>
<keyword evidence="6 7" id="KW-0472">Membrane</keyword>